<gene>
    <name evidence="2" type="ORF">STAS_29432</name>
</gene>
<dbReference type="GO" id="GO:0016787">
    <property type="term" value="F:hydrolase activity"/>
    <property type="evidence" value="ECO:0007669"/>
    <property type="project" value="UniProtKB-KW"/>
</dbReference>
<comment type="caution">
    <text evidence="2">The sequence shown here is derived from an EMBL/GenBank/DDBJ whole genome shotgun (WGS) entry which is preliminary data.</text>
</comment>
<sequence length="114" mass="13125">MLSWQQQPPASPRPPSPGRSCKARLDMDFLKLKWQLWMALLGLLKKARAEGGPAVVGGHWIYVLNEKRGSESKNKNKKTNDSLARQNMLDYAFVFLPYLQWLMSRTKMSFGTKR</sequence>
<evidence type="ECO:0000313" key="2">
    <source>
        <dbReference type="EMBL" id="GER52012.1"/>
    </source>
</evidence>
<feature type="region of interest" description="Disordered" evidence="1">
    <location>
        <begin position="1"/>
        <end position="20"/>
    </location>
</feature>
<name>A0A5A7R3S6_STRAF</name>
<accession>A0A5A7R3S6</accession>
<reference evidence="3" key="1">
    <citation type="journal article" date="2019" name="Curr. Biol.">
        <title>Genome Sequence of Striga asiatica Provides Insight into the Evolution of Plant Parasitism.</title>
        <authorList>
            <person name="Yoshida S."/>
            <person name="Kim S."/>
            <person name="Wafula E.K."/>
            <person name="Tanskanen J."/>
            <person name="Kim Y.M."/>
            <person name="Honaas L."/>
            <person name="Yang Z."/>
            <person name="Spallek T."/>
            <person name="Conn C.E."/>
            <person name="Ichihashi Y."/>
            <person name="Cheong K."/>
            <person name="Cui S."/>
            <person name="Der J.P."/>
            <person name="Gundlach H."/>
            <person name="Jiao Y."/>
            <person name="Hori C."/>
            <person name="Ishida J.K."/>
            <person name="Kasahara H."/>
            <person name="Kiba T."/>
            <person name="Kim M.S."/>
            <person name="Koo N."/>
            <person name="Laohavisit A."/>
            <person name="Lee Y.H."/>
            <person name="Lumba S."/>
            <person name="McCourt P."/>
            <person name="Mortimer J.C."/>
            <person name="Mutuku J.M."/>
            <person name="Nomura T."/>
            <person name="Sasaki-Sekimoto Y."/>
            <person name="Seto Y."/>
            <person name="Wang Y."/>
            <person name="Wakatake T."/>
            <person name="Sakakibara H."/>
            <person name="Demura T."/>
            <person name="Yamaguchi S."/>
            <person name="Yoneyama K."/>
            <person name="Manabe R.I."/>
            <person name="Nelson D.C."/>
            <person name="Schulman A.H."/>
            <person name="Timko M.P."/>
            <person name="dePamphilis C.W."/>
            <person name="Choi D."/>
            <person name="Shirasu K."/>
        </authorList>
    </citation>
    <scope>NUCLEOTIDE SEQUENCE [LARGE SCALE GENOMIC DNA]</scope>
    <source>
        <strain evidence="3">cv. UVA1</strain>
    </source>
</reference>
<dbReference type="AlphaFoldDB" id="A0A5A7R3S6"/>
<protein>
    <submittedName>
        <fullName evidence="2">GDSL-like Lipase/Acylhydrolase superfamily protein</fullName>
    </submittedName>
</protein>
<proteinExistence type="predicted"/>
<organism evidence="2 3">
    <name type="scientific">Striga asiatica</name>
    <name type="common">Asiatic witchweed</name>
    <name type="synonym">Buchnera asiatica</name>
    <dbReference type="NCBI Taxonomy" id="4170"/>
    <lineage>
        <taxon>Eukaryota</taxon>
        <taxon>Viridiplantae</taxon>
        <taxon>Streptophyta</taxon>
        <taxon>Embryophyta</taxon>
        <taxon>Tracheophyta</taxon>
        <taxon>Spermatophyta</taxon>
        <taxon>Magnoliopsida</taxon>
        <taxon>eudicotyledons</taxon>
        <taxon>Gunneridae</taxon>
        <taxon>Pentapetalae</taxon>
        <taxon>asterids</taxon>
        <taxon>lamiids</taxon>
        <taxon>Lamiales</taxon>
        <taxon>Orobanchaceae</taxon>
        <taxon>Buchnereae</taxon>
        <taxon>Striga</taxon>
    </lineage>
</organism>
<keyword evidence="2" id="KW-0378">Hydrolase</keyword>
<dbReference type="Proteomes" id="UP000325081">
    <property type="component" value="Unassembled WGS sequence"/>
</dbReference>
<evidence type="ECO:0000313" key="3">
    <source>
        <dbReference type="Proteomes" id="UP000325081"/>
    </source>
</evidence>
<dbReference type="EMBL" id="BKCP01010070">
    <property type="protein sequence ID" value="GER52012.1"/>
    <property type="molecule type" value="Genomic_DNA"/>
</dbReference>
<keyword evidence="3" id="KW-1185">Reference proteome</keyword>
<evidence type="ECO:0000256" key="1">
    <source>
        <dbReference type="SAM" id="MobiDB-lite"/>
    </source>
</evidence>